<dbReference type="Gene3D" id="3.20.20.100">
    <property type="entry name" value="NADP-dependent oxidoreductase domain"/>
    <property type="match status" value="1"/>
</dbReference>
<dbReference type="InterPro" id="IPR005983">
    <property type="entry name" value="K_chnl_volt-dep_bsu_KCNAB"/>
</dbReference>
<dbReference type="AlphaFoldDB" id="A0A6G0YHA4"/>
<reference evidence="13 14" key="1">
    <citation type="submission" date="2019-08" db="EMBL/GenBank/DDBJ databases">
        <title>Whole genome of Aphis craccivora.</title>
        <authorList>
            <person name="Voronova N.V."/>
            <person name="Shulinski R.S."/>
            <person name="Bandarenka Y.V."/>
            <person name="Zhorov D.G."/>
            <person name="Warner D."/>
        </authorList>
    </citation>
    <scope>NUCLEOTIDE SEQUENCE [LARGE SCALE GENOMIC DNA]</scope>
    <source>
        <strain evidence="13">180601</strain>
        <tissue evidence="13">Whole Body</tissue>
    </source>
</reference>
<dbReference type="GO" id="GO:1901379">
    <property type="term" value="P:regulation of potassium ion transmembrane transport"/>
    <property type="evidence" value="ECO:0007669"/>
    <property type="project" value="TreeGrafter"/>
</dbReference>
<keyword evidence="4" id="KW-0963">Cytoplasm</keyword>
<dbReference type="SUPFAM" id="SSF51430">
    <property type="entry name" value="NAD(P)-linked oxidoreductase"/>
    <property type="match status" value="1"/>
</dbReference>
<dbReference type="NCBIfam" id="TIGR01293">
    <property type="entry name" value="Kv_beta"/>
    <property type="match status" value="1"/>
</dbReference>
<feature type="region of interest" description="Disordered" evidence="11">
    <location>
        <begin position="361"/>
        <end position="392"/>
    </location>
</feature>
<keyword evidence="6" id="KW-0521">NADP</keyword>
<dbReference type="EMBL" id="VUJU01004058">
    <property type="protein sequence ID" value="KAF0755670.1"/>
    <property type="molecule type" value="Genomic_DNA"/>
</dbReference>
<keyword evidence="5" id="KW-0633">Potassium transport</keyword>
<comment type="caution">
    <text evidence="13">The sequence shown here is derived from an EMBL/GenBank/DDBJ whole genome shotgun (WGS) entry which is preliminary data.</text>
</comment>
<keyword evidence="14" id="KW-1185">Reference proteome</keyword>
<dbReference type="GO" id="GO:0016491">
    <property type="term" value="F:oxidoreductase activity"/>
    <property type="evidence" value="ECO:0007669"/>
    <property type="project" value="UniProtKB-KW"/>
</dbReference>
<dbReference type="PRINTS" id="PR01577">
    <property type="entry name" value="KCNABCHANNEL"/>
</dbReference>
<dbReference type="GO" id="GO:0008076">
    <property type="term" value="C:voltage-gated potassium channel complex"/>
    <property type="evidence" value="ECO:0007669"/>
    <property type="project" value="TreeGrafter"/>
</dbReference>
<name>A0A6G0YHA4_APHCR</name>
<proteinExistence type="inferred from homology"/>
<feature type="domain" description="NADP-dependent oxidoreductase" evidence="12">
    <location>
        <begin position="155"/>
        <end position="466"/>
    </location>
</feature>
<dbReference type="GO" id="GO:0015459">
    <property type="term" value="F:potassium channel regulator activity"/>
    <property type="evidence" value="ECO:0007669"/>
    <property type="project" value="TreeGrafter"/>
</dbReference>
<keyword evidence="7" id="KW-0630">Potassium</keyword>
<dbReference type="PANTHER" id="PTHR43150:SF2">
    <property type="entry name" value="HYPERKINETIC, ISOFORM M"/>
    <property type="match status" value="1"/>
</dbReference>
<evidence type="ECO:0000256" key="9">
    <source>
        <dbReference type="ARBA" id="ARBA00023065"/>
    </source>
</evidence>
<dbReference type="CDD" id="cd19142">
    <property type="entry name" value="AKR_AKR6B1"/>
    <property type="match status" value="1"/>
</dbReference>
<keyword evidence="8" id="KW-0560">Oxidoreductase</keyword>
<dbReference type="OrthoDB" id="1720422at2759"/>
<dbReference type="GO" id="GO:0044325">
    <property type="term" value="F:transmembrane transporter binding"/>
    <property type="evidence" value="ECO:0007669"/>
    <property type="project" value="TreeGrafter"/>
</dbReference>
<keyword evidence="9" id="KW-0406">Ion transport</keyword>
<evidence type="ECO:0000256" key="4">
    <source>
        <dbReference type="ARBA" id="ARBA00022490"/>
    </source>
</evidence>
<evidence type="ECO:0000256" key="3">
    <source>
        <dbReference type="ARBA" id="ARBA00022448"/>
    </source>
</evidence>
<feature type="coiled-coil region" evidence="10">
    <location>
        <begin position="14"/>
        <end position="48"/>
    </location>
</feature>
<protein>
    <submittedName>
        <fullName evidence="13">Voltage-gated potassium channel subunit beta-2 isoform X2</fullName>
    </submittedName>
</protein>
<evidence type="ECO:0000313" key="13">
    <source>
        <dbReference type="EMBL" id="KAF0755670.1"/>
    </source>
</evidence>
<dbReference type="Pfam" id="PF00248">
    <property type="entry name" value="Aldo_ket_red"/>
    <property type="match status" value="1"/>
</dbReference>
<dbReference type="Proteomes" id="UP000478052">
    <property type="component" value="Unassembled WGS sequence"/>
</dbReference>
<feature type="compositionally biased region" description="Polar residues" evidence="11">
    <location>
        <begin position="363"/>
        <end position="377"/>
    </location>
</feature>
<keyword evidence="3" id="KW-0813">Transport</keyword>
<evidence type="ECO:0000256" key="2">
    <source>
        <dbReference type="ARBA" id="ARBA00006515"/>
    </source>
</evidence>
<dbReference type="PANTHER" id="PTHR43150">
    <property type="entry name" value="HYPERKINETIC, ISOFORM M"/>
    <property type="match status" value="1"/>
</dbReference>
<comment type="similarity">
    <text evidence="2">Belongs to the shaker potassium channel beta subunit family.</text>
</comment>
<evidence type="ECO:0000256" key="8">
    <source>
        <dbReference type="ARBA" id="ARBA00023002"/>
    </source>
</evidence>
<evidence type="ECO:0000256" key="7">
    <source>
        <dbReference type="ARBA" id="ARBA00022958"/>
    </source>
</evidence>
<gene>
    <name evidence="13" type="ORF">FWK35_00018198</name>
</gene>
<organism evidence="13 14">
    <name type="scientific">Aphis craccivora</name>
    <name type="common">Cowpea aphid</name>
    <dbReference type="NCBI Taxonomy" id="307492"/>
    <lineage>
        <taxon>Eukaryota</taxon>
        <taxon>Metazoa</taxon>
        <taxon>Ecdysozoa</taxon>
        <taxon>Arthropoda</taxon>
        <taxon>Hexapoda</taxon>
        <taxon>Insecta</taxon>
        <taxon>Pterygota</taxon>
        <taxon>Neoptera</taxon>
        <taxon>Paraneoptera</taxon>
        <taxon>Hemiptera</taxon>
        <taxon>Sternorrhyncha</taxon>
        <taxon>Aphidomorpha</taxon>
        <taxon>Aphidoidea</taxon>
        <taxon>Aphididae</taxon>
        <taxon>Aphidini</taxon>
        <taxon>Aphis</taxon>
        <taxon>Aphis</taxon>
    </lineage>
</organism>
<comment type="subcellular location">
    <subcellularLocation>
        <location evidence="1">Cytoplasm</location>
    </subcellularLocation>
</comment>
<dbReference type="InterPro" id="IPR023210">
    <property type="entry name" value="NADP_OxRdtase_dom"/>
</dbReference>
<dbReference type="GO" id="GO:0005737">
    <property type="term" value="C:cytoplasm"/>
    <property type="evidence" value="ECO:0007669"/>
    <property type="project" value="UniProtKB-SubCell"/>
</dbReference>
<feature type="compositionally biased region" description="Basic and acidic residues" evidence="11">
    <location>
        <begin position="378"/>
        <end position="389"/>
    </location>
</feature>
<evidence type="ECO:0000256" key="5">
    <source>
        <dbReference type="ARBA" id="ARBA00022538"/>
    </source>
</evidence>
<dbReference type="GO" id="GO:0005249">
    <property type="term" value="F:voltage-gated potassium channel activity"/>
    <property type="evidence" value="ECO:0007669"/>
    <property type="project" value="InterPro"/>
</dbReference>
<evidence type="ECO:0000259" key="12">
    <source>
        <dbReference type="Pfam" id="PF00248"/>
    </source>
</evidence>
<evidence type="ECO:0000256" key="6">
    <source>
        <dbReference type="ARBA" id="ARBA00022857"/>
    </source>
</evidence>
<dbReference type="InterPro" id="IPR036812">
    <property type="entry name" value="NAD(P)_OxRdtase_dom_sf"/>
</dbReference>
<keyword evidence="10" id="KW-0175">Coiled coil</keyword>
<keyword evidence="13" id="KW-0407">Ion channel</keyword>
<evidence type="ECO:0000256" key="10">
    <source>
        <dbReference type="SAM" id="Coils"/>
    </source>
</evidence>
<dbReference type="InterPro" id="IPR005399">
    <property type="entry name" value="K_chnl_volt-dep_bsu_KCNAB-rel"/>
</dbReference>
<evidence type="ECO:0000256" key="11">
    <source>
        <dbReference type="SAM" id="MobiDB-lite"/>
    </source>
</evidence>
<evidence type="ECO:0000256" key="1">
    <source>
        <dbReference type="ARBA" id="ARBA00004496"/>
    </source>
</evidence>
<accession>A0A6G0YHA4</accession>
<sequence>MAEAAARHELYTQQQWAHQRAERAERNAERLEREIQAQAASAAASESLAELHYVDSLSGSMLFQFPVNDGGGPQRTSCSSSKDDSQQTSLCKAPIASLDCMADLGSTTEQLCAKLQAAAVKESVDRVSSAAQSPSLTSGLRYRNLGKSGLRVSNIGLATWTTYNTAINEEQLDAVVTAAYNAGINLFDLTEGPQSSEQAETQLGAILKRKNWKRVSYSVITKIHWHYKSEERGLSRKHIIESVRSSVARLQLDYIDIVLIQKADPMCPLEEVVRAMDFLVSEGLIMYWGTAKWSPIDVTEMYTACRQLNCSTPILEQSEYHMLCREKVEIYMPELYNKIGVGLMAWSPLAMGLLPSFKDSLRSRSSNRTKASSISWNQDDRKPPSKENNEPLTARNTKEILFSISLIADRLGCSLVQLCIAWTLKNESVQCLLLGAATTHQFYHALHGLQLLPKLNSNVMAELERILDNKPVRPPMVSTLAMR</sequence>
<evidence type="ECO:0000313" key="14">
    <source>
        <dbReference type="Proteomes" id="UP000478052"/>
    </source>
</evidence>